<evidence type="ECO:0000313" key="4">
    <source>
        <dbReference type="Proteomes" id="UP000799438"/>
    </source>
</evidence>
<dbReference type="EMBL" id="ML995474">
    <property type="protein sequence ID" value="KAF2147369.1"/>
    <property type="molecule type" value="Genomic_DNA"/>
</dbReference>
<feature type="region of interest" description="Disordered" evidence="2">
    <location>
        <begin position="327"/>
        <end position="366"/>
    </location>
</feature>
<dbReference type="InterPro" id="IPR023398">
    <property type="entry name" value="TIF_eIF4e-like"/>
</dbReference>
<name>A0A6A6BTB9_9PEZI</name>
<dbReference type="SUPFAM" id="SSF55418">
    <property type="entry name" value="eIF4e-like"/>
    <property type="match status" value="1"/>
</dbReference>
<gene>
    <name evidence="3" type="ORF">K452DRAFT_293806</name>
</gene>
<accession>A0A6A6BTB9</accession>
<protein>
    <recommendedName>
        <fullName evidence="5">DUF1917 domain-containing protein</fullName>
    </recommendedName>
</protein>
<dbReference type="AlphaFoldDB" id="A0A6A6BTB9"/>
<dbReference type="OrthoDB" id="10067381at2759"/>
<proteinExistence type="inferred from homology"/>
<keyword evidence="4" id="KW-1185">Reference proteome</keyword>
<dbReference type="RefSeq" id="XP_033403077.1">
    <property type="nucleotide sequence ID" value="XM_033541621.1"/>
</dbReference>
<evidence type="ECO:0000256" key="1">
    <source>
        <dbReference type="ARBA" id="ARBA00010568"/>
    </source>
</evidence>
<evidence type="ECO:0000256" key="2">
    <source>
        <dbReference type="SAM" id="MobiDB-lite"/>
    </source>
</evidence>
<organism evidence="3 4">
    <name type="scientific">Aplosporella prunicola CBS 121167</name>
    <dbReference type="NCBI Taxonomy" id="1176127"/>
    <lineage>
        <taxon>Eukaryota</taxon>
        <taxon>Fungi</taxon>
        <taxon>Dikarya</taxon>
        <taxon>Ascomycota</taxon>
        <taxon>Pezizomycotina</taxon>
        <taxon>Dothideomycetes</taxon>
        <taxon>Dothideomycetes incertae sedis</taxon>
        <taxon>Botryosphaeriales</taxon>
        <taxon>Aplosporellaceae</taxon>
        <taxon>Aplosporella</taxon>
    </lineage>
</organism>
<dbReference type="PANTHER" id="PTHR31977">
    <property type="entry name" value="UPF0696 PROTEIN C11ORF68"/>
    <property type="match status" value="1"/>
</dbReference>
<dbReference type="PANTHER" id="PTHR31977:SF1">
    <property type="entry name" value="UPF0696 PROTEIN C11ORF68"/>
    <property type="match status" value="1"/>
</dbReference>
<comment type="similarity">
    <text evidence="1">Belongs to the UPF0696 family.</text>
</comment>
<dbReference type="Proteomes" id="UP000799438">
    <property type="component" value="Unassembled WGS sequence"/>
</dbReference>
<dbReference type="InterPro" id="IPR015034">
    <property type="entry name" value="Bles03"/>
</dbReference>
<dbReference type="Pfam" id="PF08939">
    <property type="entry name" value="Bles03"/>
    <property type="match status" value="1"/>
</dbReference>
<dbReference type="Gene3D" id="3.30.760.10">
    <property type="entry name" value="RNA Cap, Translation Initiation Factor Eif4e"/>
    <property type="match status" value="1"/>
</dbReference>
<dbReference type="GeneID" id="54299117"/>
<reference evidence="3" key="1">
    <citation type="journal article" date="2020" name="Stud. Mycol.">
        <title>101 Dothideomycetes genomes: a test case for predicting lifestyles and emergence of pathogens.</title>
        <authorList>
            <person name="Haridas S."/>
            <person name="Albert R."/>
            <person name="Binder M."/>
            <person name="Bloem J."/>
            <person name="Labutti K."/>
            <person name="Salamov A."/>
            <person name="Andreopoulos B."/>
            <person name="Baker S."/>
            <person name="Barry K."/>
            <person name="Bills G."/>
            <person name="Bluhm B."/>
            <person name="Cannon C."/>
            <person name="Castanera R."/>
            <person name="Culley D."/>
            <person name="Daum C."/>
            <person name="Ezra D."/>
            <person name="Gonzalez J."/>
            <person name="Henrissat B."/>
            <person name="Kuo A."/>
            <person name="Liang C."/>
            <person name="Lipzen A."/>
            <person name="Lutzoni F."/>
            <person name="Magnuson J."/>
            <person name="Mondo S."/>
            <person name="Nolan M."/>
            <person name="Ohm R."/>
            <person name="Pangilinan J."/>
            <person name="Park H.-J."/>
            <person name="Ramirez L."/>
            <person name="Alfaro M."/>
            <person name="Sun H."/>
            <person name="Tritt A."/>
            <person name="Yoshinaga Y."/>
            <person name="Zwiers L.-H."/>
            <person name="Turgeon B."/>
            <person name="Goodwin S."/>
            <person name="Spatafora J."/>
            <person name="Crous P."/>
            <person name="Grigoriev I."/>
        </authorList>
    </citation>
    <scope>NUCLEOTIDE SEQUENCE</scope>
    <source>
        <strain evidence="3">CBS 121167</strain>
    </source>
</reference>
<sequence>MTEELVSGDGCISDESSFYGDETTKAAWEARTKAFDPASYWEHHETYPATMAHRTRAEAQRLAADDANAMGMITSNSARGSAEASRNAEKATVKLNLTHEGDPRWYQPTETVSEFLKRCPPLKTICEDTGIDWFWVGNPHASSYNQQPADVDTFIERGYGLLEAYQSKRAELESANPSSAKGTITRKLGPEREKLKQRIADLARAKHVVCGKWMLFPREEDLLSVWAQVCEAVLANRLGHTAKTGTTWAGKAETHRLICVYTKDWSDVDVRRVLLSLVNLGLVAKDDPRGIWYKTDAYTYLDLSSGNAYNLPASLYSSKEMLKGGAVATKRKGEASQKQTSAKKPKEAESKKQTKGKQRSLMEMFG</sequence>
<evidence type="ECO:0000313" key="3">
    <source>
        <dbReference type="EMBL" id="KAF2147369.1"/>
    </source>
</evidence>
<evidence type="ECO:0008006" key="5">
    <source>
        <dbReference type="Google" id="ProtNLM"/>
    </source>
</evidence>